<dbReference type="GO" id="GO:0009007">
    <property type="term" value="F:site-specific DNA-methyltransferase (adenine-specific) activity"/>
    <property type="evidence" value="ECO:0007669"/>
    <property type="project" value="UniProtKB-EC"/>
</dbReference>
<reference evidence="7 8" key="1">
    <citation type="submission" date="2020-06" db="EMBL/GenBank/DDBJ databases">
        <title>Complete Genome Sequence of Clostridium muelleri sp. nov. P21T, an Acid-Alcohol Producing Acetogen Isolated from Old Hay.</title>
        <authorList>
            <person name="Duncan K.E."/>
            <person name="Tanner R.S."/>
        </authorList>
    </citation>
    <scope>NUCLEOTIDE SEQUENCE [LARGE SCALE GENOMIC DNA]</scope>
    <source>
        <strain evidence="7 8">P21</strain>
    </source>
</reference>
<evidence type="ECO:0000256" key="2">
    <source>
        <dbReference type="ARBA" id="ARBA00022603"/>
    </source>
</evidence>
<evidence type="ECO:0000256" key="5">
    <source>
        <dbReference type="ARBA" id="ARBA00047942"/>
    </source>
</evidence>
<evidence type="ECO:0000256" key="4">
    <source>
        <dbReference type="ARBA" id="ARBA00022691"/>
    </source>
</evidence>
<dbReference type="GO" id="GO:0006304">
    <property type="term" value="P:DNA modification"/>
    <property type="evidence" value="ECO:0007669"/>
    <property type="project" value="InterPro"/>
</dbReference>
<proteinExistence type="predicted"/>
<evidence type="ECO:0000313" key="7">
    <source>
        <dbReference type="EMBL" id="NMM65819.1"/>
    </source>
</evidence>
<dbReference type="Proteomes" id="UP000537131">
    <property type="component" value="Unassembled WGS sequence"/>
</dbReference>
<dbReference type="PROSITE" id="PS00092">
    <property type="entry name" value="N6_MTASE"/>
    <property type="match status" value="1"/>
</dbReference>
<keyword evidence="3" id="KW-0808">Transferase</keyword>
<organism evidence="7 8">
    <name type="scientific">Clostridium muellerianum</name>
    <dbReference type="NCBI Taxonomy" id="2716538"/>
    <lineage>
        <taxon>Bacteria</taxon>
        <taxon>Bacillati</taxon>
        <taxon>Bacillota</taxon>
        <taxon>Clostridia</taxon>
        <taxon>Eubacteriales</taxon>
        <taxon>Clostridiaceae</taxon>
        <taxon>Clostridium</taxon>
    </lineage>
</organism>
<evidence type="ECO:0000259" key="6">
    <source>
        <dbReference type="Pfam" id="PF07669"/>
    </source>
</evidence>
<dbReference type="InterPro" id="IPR050953">
    <property type="entry name" value="N4_N6_ade-DNA_methylase"/>
</dbReference>
<dbReference type="SUPFAM" id="SSF53335">
    <property type="entry name" value="S-adenosyl-L-methionine-dependent methyltransferases"/>
    <property type="match status" value="1"/>
</dbReference>
<name>A0A7Y0HQ78_9CLOT</name>
<dbReference type="AlphaFoldDB" id="A0A7Y0HQ78"/>
<dbReference type="PANTHER" id="PTHR33841:SF1">
    <property type="entry name" value="DNA METHYLTRANSFERASE A"/>
    <property type="match status" value="1"/>
</dbReference>
<keyword evidence="2 7" id="KW-0489">Methyltransferase</keyword>
<dbReference type="PANTHER" id="PTHR33841">
    <property type="entry name" value="DNA METHYLTRANSFERASE YEEA-RELATED"/>
    <property type="match status" value="1"/>
</dbReference>
<dbReference type="GO" id="GO:0032259">
    <property type="term" value="P:methylation"/>
    <property type="evidence" value="ECO:0007669"/>
    <property type="project" value="UniProtKB-KW"/>
</dbReference>
<dbReference type="GO" id="GO:0003676">
    <property type="term" value="F:nucleic acid binding"/>
    <property type="evidence" value="ECO:0007669"/>
    <property type="project" value="InterPro"/>
</dbReference>
<keyword evidence="4" id="KW-0949">S-adenosyl-L-methionine</keyword>
<dbReference type="RefSeq" id="WP_169300416.1">
    <property type="nucleotide sequence ID" value="NZ_JABBNI010000067.1"/>
</dbReference>
<evidence type="ECO:0000256" key="3">
    <source>
        <dbReference type="ARBA" id="ARBA00022679"/>
    </source>
</evidence>
<dbReference type="Pfam" id="PF07669">
    <property type="entry name" value="Eco57I"/>
    <property type="match status" value="1"/>
</dbReference>
<dbReference type="Gene3D" id="3.40.50.150">
    <property type="entry name" value="Vaccinia Virus protein VP39"/>
    <property type="match status" value="1"/>
</dbReference>
<dbReference type="EC" id="2.1.1.72" evidence="1"/>
<protein>
    <recommendedName>
        <fullName evidence="1">site-specific DNA-methyltransferase (adenine-specific)</fullName>
        <ecNumber evidence="1">2.1.1.72</ecNumber>
    </recommendedName>
</protein>
<gene>
    <name evidence="7" type="ORF">HBE96_24895</name>
</gene>
<accession>A0A7Y0HQ78</accession>
<dbReference type="InterPro" id="IPR011639">
    <property type="entry name" value="MethylTrfase_TaqI-like_dom"/>
</dbReference>
<dbReference type="InterPro" id="IPR029063">
    <property type="entry name" value="SAM-dependent_MTases_sf"/>
</dbReference>
<comment type="catalytic activity">
    <reaction evidence="5">
        <text>a 2'-deoxyadenosine in DNA + S-adenosyl-L-methionine = an N(6)-methyl-2'-deoxyadenosine in DNA + S-adenosyl-L-homocysteine + H(+)</text>
        <dbReference type="Rhea" id="RHEA:15197"/>
        <dbReference type="Rhea" id="RHEA-COMP:12418"/>
        <dbReference type="Rhea" id="RHEA-COMP:12419"/>
        <dbReference type="ChEBI" id="CHEBI:15378"/>
        <dbReference type="ChEBI" id="CHEBI:57856"/>
        <dbReference type="ChEBI" id="CHEBI:59789"/>
        <dbReference type="ChEBI" id="CHEBI:90615"/>
        <dbReference type="ChEBI" id="CHEBI:90616"/>
        <dbReference type="EC" id="2.1.1.72"/>
    </reaction>
</comment>
<keyword evidence="8" id="KW-1185">Reference proteome</keyword>
<comment type="caution">
    <text evidence="7">The sequence shown here is derived from an EMBL/GenBank/DDBJ whole genome shotgun (WGS) entry which is preliminary data.</text>
</comment>
<evidence type="ECO:0000256" key="1">
    <source>
        <dbReference type="ARBA" id="ARBA00011900"/>
    </source>
</evidence>
<dbReference type="EMBL" id="JABBNI010000067">
    <property type="protein sequence ID" value="NMM65819.1"/>
    <property type="molecule type" value="Genomic_DNA"/>
</dbReference>
<sequence length="636" mass="74658">MESKLNYIINLLAKDIKGKLPKEFEARYYEKMSFSKENIVVELKKDLLHETISFEIAFIHVILFVIIKILNCKEQNYLLFLIKLDKDKFFSWYKPEEKFLKKYLEKLEIDNSLDVYSLINQHDKLINKDIKKKLGQFYTPVDIVKRIIMEMKSSLKNLQMGDSVIDPACGTGVFLIETLKMLKSKFHIVELIHYVNENVYGFDVNPFAILATKINLMYEMCVQAGSKLENVVEFILQSNTVFRNVQWKNTIIENDSNKYTIILGNPPYFKLNKKSIKEISDYDDILYGQPNIYSFFMHWGIEHLSKDGIMCFIVPQSIRSGLYFKKLRAKMSSLRIKSIIHIDSRQNIFDRAEQAVLIICLENKPVANTKTKIQFYDGNGSINAEFKISRSKLMMNQSYNNIFIINRKVEMYDILDKVYANSLSMDSDNRNLKFSNGLFVWNQHKEDIVDYEEQAVPIIYGGNVQPLEFNFNQCSSNKERKQFAKINDKTKTFALSGRRLLVQRTTNFEKDIRLKACIIPDSFLEIYKTYFLENHVNFLCHNDGKSYLLEKEVLYYYLGMLNSKLVNYIFISKSGNTQVSANELNSLPFPITDISEIAQFVRKYMKNLKEYQKELDLLVCRSYMLSENETDFIIKY</sequence>
<feature type="domain" description="Type II methyltransferase M.TaqI-like" evidence="6">
    <location>
        <begin position="197"/>
        <end position="349"/>
    </location>
</feature>
<dbReference type="InterPro" id="IPR002052">
    <property type="entry name" value="DNA_methylase_N6_adenine_CS"/>
</dbReference>
<dbReference type="PRINTS" id="PR00507">
    <property type="entry name" value="N12N6MTFRASE"/>
</dbReference>
<evidence type="ECO:0000313" key="8">
    <source>
        <dbReference type="Proteomes" id="UP000537131"/>
    </source>
</evidence>